<keyword evidence="4" id="KW-1185">Reference proteome</keyword>
<keyword evidence="2" id="KW-0732">Signal</keyword>
<dbReference type="EMBL" id="CAKOGP040000813">
    <property type="protein sequence ID" value="CAJ1939594.1"/>
    <property type="molecule type" value="Genomic_DNA"/>
</dbReference>
<accession>A0AAD2CMV9</accession>
<dbReference type="Proteomes" id="UP001295423">
    <property type="component" value="Unassembled WGS sequence"/>
</dbReference>
<sequence length="258" mass="27648">MKLFAASIVTLLALSAVEAHTICGGDDQGEVITRTTVGRAKENHSEEHTMPPTDGDSIYGGAESSTNYRGKTAARDGEDVDGKMIMPDSYDVNHQKGPASGPNNAKSSGRDGEDVDGKMIMPDSYDVNHQKGPASGPNNAKSSGRDGEDVDGKYTKVDPAVFDRPDHNIKPVTGPDTGPFKFSGRDGAPASCYIEDSEAASQCVDENDWKDPASAGCAWYEYFEDENGPDKRVCETLADFANEGQKSPCEACCICKYW</sequence>
<feature type="signal peptide" evidence="2">
    <location>
        <begin position="1"/>
        <end position="19"/>
    </location>
</feature>
<proteinExistence type="predicted"/>
<feature type="chain" id="PRO_5041943050" evidence="2">
    <location>
        <begin position="20"/>
        <end position="258"/>
    </location>
</feature>
<reference evidence="3" key="1">
    <citation type="submission" date="2023-08" db="EMBL/GenBank/DDBJ databases">
        <authorList>
            <person name="Audoor S."/>
            <person name="Bilcke G."/>
        </authorList>
    </citation>
    <scope>NUCLEOTIDE SEQUENCE</scope>
</reference>
<evidence type="ECO:0000256" key="2">
    <source>
        <dbReference type="SAM" id="SignalP"/>
    </source>
</evidence>
<feature type="compositionally biased region" description="Basic and acidic residues" evidence="1">
    <location>
        <begin position="108"/>
        <end position="117"/>
    </location>
</feature>
<evidence type="ECO:0000313" key="4">
    <source>
        <dbReference type="Proteomes" id="UP001295423"/>
    </source>
</evidence>
<name>A0AAD2CMV9_9STRA</name>
<protein>
    <submittedName>
        <fullName evidence="3">Uncharacterized protein</fullName>
    </submittedName>
</protein>
<dbReference type="AlphaFoldDB" id="A0AAD2CMV9"/>
<evidence type="ECO:0000256" key="1">
    <source>
        <dbReference type="SAM" id="MobiDB-lite"/>
    </source>
</evidence>
<comment type="caution">
    <text evidence="3">The sequence shown here is derived from an EMBL/GenBank/DDBJ whole genome shotgun (WGS) entry which is preliminary data.</text>
</comment>
<feature type="compositionally biased region" description="Basic and acidic residues" evidence="1">
    <location>
        <begin position="39"/>
        <end position="49"/>
    </location>
</feature>
<evidence type="ECO:0000313" key="3">
    <source>
        <dbReference type="EMBL" id="CAJ1939594.1"/>
    </source>
</evidence>
<feature type="compositionally biased region" description="Basic and acidic residues" evidence="1">
    <location>
        <begin position="73"/>
        <end position="82"/>
    </location>
</feature>
<gene>
    <name evidence="3" type="ORF">CYCCA115_LOCUS6656</name>
</gene>
<feature type="region of interest" description="Disordered" evidence="1">
    <location>
        <begin position="38"/>
        <end position="180"/>
    </location>
</feature>
<feature type="compositionally biased region" description="Basic and acidic residues" evidence="1">
    <location>
        <begin position="143"/>
        <end position="169"/>
    </location>
</feature>
<organism evidence="3 4">
    <name type="scientific">Cylindrotheca closterium</name>
    <dbReference type="NCBI Taxonomy" id="2856"/>
    <lineage>
        <taxon>Eukaryota</taxon>
        <taxon>Sar</taxon>
        <taxon>Stramenopiles</taxon>
        <taxon>Ochrophyta</taxon>
        <taxon>Bacillariophyta</taxon>
        <taxon>Bacillariophyceae</taxon>
        <taxon>Bacillariophycidae</taxon>
        <taxon>Bacillariales</taxon>
        <taxon>Bacillariaceae</taxon>
        <taxon>Cylindrotheca</taxon>
    </lineage>
</organism>